<sequence>RSFNHTHAPHLPAGRVVTQTQQTQAPVMPPRTIALSEPHNTNLQNIASKKIAISPLKTPSKNVKPVQSVTVGGVGGSQFKTIIPLTTQQNVQQIQVPGSRFHYVRLVTATTSSSPGQPSTSSMQTGEQAGKPMVGSTGVRMSVPVVPAPAMKQVVPKPLTSSAQVVATPQTQQRLIMPAIQPNLTNLPLGTVLAPAPGGGNMGYAVLPAQYVAQLQQSPFVTLASSSGFQASSGMQTQAKLPLNGVSAAETTSRPRKPCNCTKSQCLKLYCDCFANGEFCNMCNCNNCFNNLEHETERLKAIKTCLDRNPEAFKPKIGKGKEGESDRRHSKGCNCKRSGCLKNYCECYEAKIMCSSICKCIGCKNFEESPERKTLMHLADAAEVRVQQQTAAKTKLSSQISDLLMRTTPVISSGSGRLPYTFLTKEVVEATCECLLEKARRAEQTDQLTSEAERLILEEFGHCLMNIITSAGKAKADSASINC</sequence>
<evidence type="ECO:0000259" key="5">
    <source>
        <dbReference type="PROSITE" id="PS51634"/>
    </source>
</evidence>
<keyword evidence="3" id="KW-0539">Nucleus</keyword>
<evidence type="ECO:0000256" key="4">
    <source>
        <dbReference type="SAM" id="MobiDB-lite"/>
    </source>
</evidence>
<feature type="region of interest" description="Disordered" evidence="4">
    <location>
        <begin position="110"/>
        <end position="135"/>
    </location>
</feature>
<protein>
    <submittedName>
        <fullName evidence="6">Lin-54 DREAM MuvB core complex component</fullName>
    </submittedName>
</protein>
<reference evidence="6" key="3">
    <citation type="submission" date="2025-08" db="UniProtKB">
        <authorList>
            <consortium name="Ensembl"/>
        </authorList>
    </citation>
    <scope>IDENTIFICATION</scope>
    <source>
        <strain evidence="6">HNI</strain>
    </source>
</reference>
<accession>A0A3P9MBD6</accession>
<evidence type="ECO:0000256" key="1">
    <source>
        <dbReference type="ARBA" id="ARBA00004123"/>
    </source>
</evidence>
<feature type="compositionally biased region" description="Low complexity" evidence="4">
    <location>
        <begin position="110"/>
        <end position="125"/>
    </location>
</feature>
<comment type="similarity">
    <text evidence="2">Belongs to the lin-54 family.</text>
</comment>
<dbReference type="GO" id="GO:0005634">
    <property type="term" value="C:nucleus"/>
    <property type="evidence" value="ECO:0007669"/>
    <property type="project" value="UniProtKB-SubCell"/>
</dbReference>
<dbReference type="InterPro" id="IPR028307">
    <property type="entry name" value="Lin-54_fam"/>
</dbReference>
<dbReference type="AlphaFoldDB" id="A0A3P9MBD6"/>
<reference evidence="6 7" key="2">
    <citation type="submission" date="2017-04" db="EMBL/GenBank/DDBJ databases">
        <title>CpG methylation of centromeres and impact of large insertions on vertebrate speciation.</title>
        <authorList>
            <person name="Ichikawa K."/>
            <person name="Yoshimura J."/>
            <person name="Morishita S."/>
        </authorList>
    </citation>
    <scope>NUCLEOTIDE SEQUENCE</scope>
    <source>
        <strain evidence="6 7">HNI</strain>
    </source>
</reference>
<name>A0A3P9MBD6_ORYLA</name>
<feature type="domain" description="CRC" evidence="5">
    <location>
        <begin position="255"/>
        <end position="368"/>
    </location>
</feature>
<dbReference type="PROSITE" id="PS51634">
    <property type="entry name" value="CRC"/>
    <property type="match status" value="1"/>
</dbReference>
<proteinExistence type="inferred from homology"/>
<reference key="1">
    <citation type="journal article" date="2007" name="Nature">
        <title>The medaka draft genome and insights into vertebrate genome evolution.</title>
        <authorList>
            <person name="Kasahara M."/>
            <person name="Naruse K."/>
            <person name="Sasaki S."/>
            <person name="Nakatani Y."/>
            <person name="Qu W."/>
            <person name="Ahsan B."/>
            <person name="Yamada T."/>
            <person name="Nagayasu Y."/>
            <person name="Doi K."/>
            <person name="Kasai Y."/>
            <person name="Jindo T."/>
            <person name="Kobayashi D."/>
            <person name="Shimada A."/>
            <person name="Toyoda A."/>
            <person name="Kuroki Y."/>
            <person name="Fujiyama A."/>
            <person name="Sasaki T."/>
            <person name="Shimizu A."/>
            <person name="Asakawa S."/>
            <person name="Shimizu N."/>
            <person name="Hashimoto S."/>
            <person name="Yang J."/>
            <person name="Lee Y."/>
            <person name="Matsushima K."/>
            <person name="Sugano S."/>
            <person name="Sakaizumi M."/>
            <person name="Narita T."/>
            <person name="Ohishi K."/>
            <person name="Haga S."/>
            <person name="Ohta F."/>
            <person name="Nomoto H."/>
            <person name="Nogata K."/>
            <person name="Morishita T."/>
            <person name="Endo T."/>
            <person name="Shin-I T."/>
            <person name="Takeda H."/>
            <person name="Morishita S."/>
            <person name="Kohara Y."/>
        </authorList>
    </citation>
    <scope>NUCLEOTIDE SEQUENCE [LARGE SCALE GENOMIC DNA]</scope>
    <source>
        <strain>Hd-rR</strain>
    </source>
</reference>
<evidence type="ECO:0000256" key="2">
    <source>
        <dbReference type="ARBA" id="ARBA00007267"/>
    </source>
</evidence>
<evidence type="ECO:0000313" key="7">
    <source>
        <dbReference type="Proteomes" id="UP000265180"/>
    </source>
</evidence>
<dbReference type="PANTHER" id="PTHR12446">
    <property type="entry name" value="TESMIN/TSO1-RELATED"/>
    <property type="match status" value="1"/>
</dbReference>
<reference evidence="6" key="4">
    <citation type="submission" date="2025-09" db="UniProtKB">
        <authorList>
            <consortium name="Ensembl"/>
        </authorList>
    </citation>
    <scope>IDENTIFICATION</scope>
    <source>
        <strain evidence="6">HNI</strain>
    </source>
</reference>
<dbReference type="PANTHER" id="PTHR12446:SF34">
    <property type="entry name" value="PROTEIN LIN-54 HOMOLOG"/>
    <property type="match status" value="1"/>
</dbReference>
<dbReference type="InterPro" id="IPR033467">
    <property type="entry name" value="Tesmin/TSO1-like_CXC"/>
</dbReference>
<dbReference type="InterPro" id="IPR005172">
    <property type="entry name" value="CRC"/>
</dbReference>
<dbReference type="Ensembl" id="ENSORLT00020032676.1">
    <property type="protein sequence ID" value="ENSORLP00020030155.1"/>
    <property type="gene ID" value="ENSORLG00020014532.1"/>
</dbReference>
<evidence type="ECO:0000313" key="6">
    <source>
        <dbReference type="Ensembl" id="ENSORLP00020030155.1"/>
    </source>
</evidence>
<comment type="subcellular location">
    <subcellularLocation>
        <location evidence="1">Nucleus</location>
    </subcellularLocation>
</comment>
<dbReference type="Pfam" id="PF03638">
    <property type="entry name" value="TCR"/>
    <property type="match status" value="2"/>
</dbReference>
<dbReference type="SMART" id="SM01114">
    <property type="entry name" value="CXC"/>
    <property type="match status" value="2"/>
</dbReference>
<evidence type="ECO:0000256" key="3">
    <source>
        <dbReference type="ARBA" id="ARBA00023242"/>
    </source>
</evidence>
<dbReference type="Proteomes" id="UP000265180">
    <property type="component" value="Chromosome 12"/>
</dbReference>
<organism evidence="6 7">
    <name type="scientific">Oryzias latipes</name>
    <name type="common">Japanese rice fish</name>
    <name type="synonym">Japanese killifish</name>
    <dbReference type="NCBI Taxonomy" id="8090"/>
    <lineage>
        <taxon>Eukaryota</taxon>
        <taxon>Metazoa</taxon>
        <taxon>Chordata</taxon>
        <taxon>Craniata</taxon>
        <taxon>Vertebrata</taxon>
        <taxon>Euteleostomi</taxon>
        <taxon>Actinopterygii</taxon>
        <taxon>Neopterygii</taxon>
        <taxon>Teleostei</taxon>
        <taxon>Neoteleostei</taxon>
        <taxon>Acanthomorphata</taxon>
        <taxon>Ovalentaria</taxon>
        <taxon>Atherinomorphae</taxon>
        <taxon>Beloniformes</taxon>
        <taxon>Adrianichthyidae</taxon>
        <taxon>Oryziinae</taxon>
        <taxon>Oryzias</taxon>
    </lineage>
</organism>